<dbReference type="PANTHER" id="PTHR43547:SF10">
    <property type="entry name" value="SENSOR HISTIDINE KINASE DCUS"/>
    <property type="match status" value="1"/>
</dbReference>
<keyword evidence="7 14" id="KW-0812">Transmembrane</keyword>
<sequence length="539" mass="59758">MKKLSLQTKITILTTLIVIICLTISTVFTIKNINVSIENQMANNVMNIARSVATDPFVISAFYMSHPEKILQPYAERIRKNSKNIEFITIINMKSVRYSHPNPQNIGKKFVGGDEKRALKGETYISRGIGTLGSSLRAFTPIMDGNKQIGAVAVGVLTRDINKVQLQLIRNILLTMIISIGIGTGGAYFLAINIKKEIFGLEPYQIAKIFQERNSILDAVVEGIIAIDKKGRITLINDSAKKIIGLEDKEVIGEEIDKIIPDTRLKIVLDTGIAEYDDEQVINGISVITNRVPLIVNGKIEGAIASFRPKTDLLSLGEQLTGYKQIVDTLRAQAHEFMNHMHVVAGLIKLNQFDEALKFVYNEVGALQYFTGQITRSIKDSKVAALLLGKYSHASELGVKLYLDEDSELEMDHGIVSSGDIVSVLGNLIENSIEVLSVAGKDEKLINVYIKERPTYIFIRVSDNGPGIDENIFPHIYDKGFTTKPSGKGLGLYIVKQIVERKGGEIEVRTSRGQGTTFIVKIPKGKTNRVKSEERRDEL</sequence>
<dbReference type="Pfam" id="PF02518">
    <property type="entry name" value="HATPase_c"/>
    <property type="match status" value="1"/>
</dbReference>
<evidence type="ECO:0000256" key="5">
    <source>
        <dbReference type="ARBA" id="ARBA00022553"/>
    </source>
</evidence>
<dbReference type="EC" id="2.7.13.3" evidence="3"/>
<dbReference type="SUPFAM" id="SSF55874">
    <property type="entry name" value="ATPase domain of HSP90 chaperone/DNA topoisomerase II/histidine kinase"/>
    <property type="match status" value="1"/>
</dbReference>
<reference evidence="17" key="1">
    <citation type="submission" date="2022-12" db="EMBL/GenBank/DDBJ databases">
        <authorList>
            <person name="Bing R.G."/>
            <person name="Willard D.J."/>
            <person name="Manesh M.J.H."/>
            <person name="Laemthong T."/>
            <person name="Crosby J.R."/>
            <person name="Kelly R.M."/>
        </authorList>
    </citation>
    <scope>NUCLEOTIDE SEQUENCE</scope>
    <source>
        <strain evidence="17">DSM 8991</strain>
    </source>
</reference>
<feature type="transmembrane region" description="Helical" evidence="14">
    <location>
        <begin position="12"/>
        <end position="30"/>
    </location>
</feature>
<dbReference type="Pfam" id="PF14689">
    <property type="entry name" value="SPOB_a"/>
    <property type="match status" value="1"/>
</dbReference>
<dbReference type="GO" id="GO:0016301">
    <property type="term" value="F:kinase activity"/>
    <property type="evidence" value="ECO:0007669"/>
    <property type="project" value="UniProtKB-KW"/>
</dbReference>
<dbReference type="InterPro" id="IPR003594">
    <property type="entry name" value="HATPase_dom"/>
</dbReference>
<dbReference type="InterPro" id="IPR013767">
    <property type="entry name" value="PAS_fold"/>
</dbReference>
<dbReference type="PROSITE" id="PS50109">
    <property type="entry name" value="HIS_KIN"/>
    <property type="match status" value="1"/>
</dbReference>
<dbReference type="Gene3D" id="1.10.287.130">
    <property type="match status" value="1"/>
</dbReference>
<dbReference type="InterPro" id="IPR005467">
    <property type="entry name" value="His_kinase_dom"/>
</dbReference>
<protein>
    <recommendedName>
        <fullName evidence="3">histidine kinase</fullName>
        <ecNumber evidence="3">2.7.13.3</ecNumber>
    </recommendedName>
</protein>
<dbReference type="RefSeq" id="WP_045165205.1">
    <property type="nucleotide sequence ID" value="NZ_CP113864.1"/>
</dbReference>
<dbReference type="InterPro" id="IPR004358">
    <property type="entry name" value="Sig_transdc_His_kin-like_C"/>
</dbReference>
<evidence type="ECO:0000256" key="7">
    <source>
        <dbReference type="ARBA" id="ARBA00022692"/>
    </source>
</evidence>
<evidence type="ECO:0000256" key="10">
    <source>
        <dbReference type="ARBA" id="ARBA00022840"/>
    </source>
</evidence>
<evidence type="ECO:0000256" key="13">
    <source>
        <dbReference type="ARBA" id="ARBA00023136"/>
    </source>
</evidence>
<evidence type="ECO:0000256" key="4">
    <source>
        <dbReference type="ARBA" id="ARBA00022475"/>
    </source>
</evidence>
<evidence type="ECO:0000256" key="6">
    <source>
        <dbReference type="ARBA" id="ARBA00022679"/>
    </source>
</evidence>
<comment type="catalytic activity">
    <reaction evidence="1">
        <text>ATP + protein L-histidine = ADP + protein N-phospho-L-histidine.</text>
        <dbReference type="EC" id="2.7.13.3"/>
    </reaction>
</comment>
<dbReference type="InterPro" id="IPR039506">
    <property type="entry name" value="SPOB_a"/>
</dbReference>
<evidence type="ECO:0000256" key="9">
    <source>
        <dbReference type="ARBA" id="ARBA00022777"/>
    </source>
</evidence>
<dbReference type="PRINTS" id="PR00344">
    <property type="entry name" value="BCTRLSENSOR"/>
</dbReference>
<keyword evidence="5" id="KW-0597">Phosphoprotein</keyword>
<proteinExistence type="predicted"/>
<dbReference type="SUPFAM" id="SSF103190">
    <property type="entry name" value="Sensory domain-like"/>
    <property type="match status" value="1"/>
</dbReference>
<dbReference type="SUPFAM" id="SSF55890">
    <property type="entry name" value="Sporulation response regulatory protein Spo0B"/>
    <property type="match status" value="1"/>
</dbReference>
<dbReference type="SMART" id="SM00387">
    <property type="entry name" value="HATPase_c"/>
    <property type="match status" value="1"/>
</dbReference>
<evidence type="ECO:0000256" key="14">
    <source>
        <dbReference type="SAM" id="Phobius"/>
    </source>
</evidence>
<evidence type="ECO:0000259" key="16">
    <source>
        <dbReference type="PROSITE" id="PS50112"/>
    </source>
</evidence>
<dbReference type="SUPFAM" id="SSF55785">
    <property type="entry name" value="PYP-like sensor domain (PAS domain)"/>
    <property type="match status" value="1"/>
</dbReference>
<dbReference type="InterPro" id="IPR016120">
    <property type="entry name" value="Sig_transdc_His_kin_SpoOB"/>
</dbReference>
<dbReference type="InterPro" id="IPR000014">
    <property type="entry name" value="PAS"/>
</dbReference>
<dbReference type="EMBL" id="CP113864">
    <property type="protein sequence ID" value="WAM32195.1"/>
    <property type="molecule type" value="Genomic_DNA"/>
</dbReference>
<dbReference type="PROSITE" id="PS50112">
    <property type="entry name" value="PAS"/>
    <property type="match status" value="1"/>
</dbReference>
<keyword evidence="4" id="KW-1003">Cell membrane</keyword>
<comment type="subcellular location">
    <subcellularLocation>
        <location evidence="2">Cell membrane</location>
        <topology evidence="2">Multi-pass membrane protein</topology>
    </subcellularLocation>
</comment>
<dbReference type="InterPro" id="IPR035965">
    <property type="entry name" value="PAS-like_dom_sf"/>
</dbReference>
<feature type="domain" description="PAS" evidence="16">
    <location>
        <begin position="216"/>
        <end position="264"/>
    </location>
</feature>
<dbReference type="InterPro" id="IPR033463">
    <property type="entry name" value="sCache_3"/>
</dbReference>
<dbReference type="PANTHER" id="PTHR43547">
    <property type="entry name" value="TWO-COMPONENT HISTIDINE KINASE"/>
    <property type="match status" value="1"/>
</dbReference>
<evidence type="ECO:0000313" key="17">
    <source>
        <dbReference type="EMBL" id="WAM32195.1"/>
    </source>
</evidence>
<keyword evidence="13 14" id="KW-0472">Membrane</keyword>
<evidence type="ECO:0000256" key="2">
    <source>
        <dbReference type="ARBA" id="ARBA00004651"/>
    </source>
</evidence>
<dbReference type="CDD" id="cd00130">
    <property type="entry name" value="PAS"/>
    <property type="match status" value="1"/>
</dbReference>
<organism evidence="17 18">
    <name type="scientific">Caldicellulosiruptor naganoensis</name>
    <dbReference type="NCBI Taxonomy" id="29324"/>
    <lineage>
        <taxon>Bacteria</taxon>
        <taxon>Bacillati</taxon>
        <taxon>Bacillota</taxon>
        <taxon>Bacillota incertae sedis</taxon>
        <taxon>Caldicellulosiruptorales</taxon>
        <taxon>Caldicellulosiruptoraceae</taxon>
        <taxon>Caldicellulosiruptor</taxon>
    </lineage>
</organism>
<keyword evidence="6" id="KW-0808">Transferase</keyword>
<evidence type="ECO:0000256" key="8">
    <source>
        <dbReference type="ARBA" id="ARBA00022741"/>
    </source>
</evidence>
<dbReference type="Pfam" id="PF17203">
    <property type="entry name" value="sCache_3_2"/>
    <property type="match status" value="1"/>
</dbReference>
<dbReference type="SMART" id="SM00091">
    <property type="entry name" value="PAS"/>
    <property type="match status" value="1"/>
</dbReference>
<dbReference type="Proteomes" id="UP001164745">
    <property type="component" value="Chromosome"/>
</dbReference>
<dbReference type="InterPro" id="IPR029151">
    <property type="entry name" value="Sensor-like_sf"/>
</dbReference>
<keyword evidence="10" id="KW-0067">ATP-binding</keyword>
<accession>A0ABY7BI76</accession>
<evidence type="ECO:0000256" key="12">
    <source>
        <dbReference type="ARBA" id="ARBA00023012"/>
    </source>
</evidence>
<dbReference type="Gene3D" id="3.30.450.20">
    <property type="entry name" value="PAS domain"/>
    <property type="match status" value="2"/>
</dbReference>
<keyword evidence="18" id="KW-1185">Reference proteome</keyword>
<dbReference type="Gene3D" id="3.30.565.10">
    <property type="entry name" value="Histidine kinase-like ATPase, C-terminal domain"/>
    <property type="match status" value="1"/>
</dbReference>
<feature type="domain" description="Histidine kinase" evidence="15">
    <location>
        <begin position="421"/>
        <end position="526"/>
    </location>
</feature>
<evidence type="ECO:0000256" key="11">
    <source>
        <dbReference type="ARBA" id="ARBA00022989"/>
    </source>
</evidence>
<evidence type="ECO:0000256" key="1">
    <source>
        <dbReference type="ARBA" id="ARBA00000085"/>
    </source>
</evidence>
<keyword evidence="11 14" id="KW-1133">Transmembrane helix</keyword>
<name>A0ABY7BI76_9FIRM</name>
<keyword evidence="9 17" id="KW-0418">Kinase</keyword>
<dbReference type="InterPro" id="IPR036890">
    <property type="entry name" value="HATPase_C_sf"/>
</dbReference>
<gene>
    <name evidence="17" type="ORF">OTJ99_000712</name>
</gene>
<keyword evidence="12" id="KW-0902">Two-component regulatory system</keyword>
<feature type="transmembrane region" description="Helical" evidence="14">
    <location>
        <begin position="172"/>
        <end position="191"/>
    </location>
</feature>
<evidence type="ECO:0000259" key="15">
    <source>
        <dbReference type="PROSITE" id="PS50109"/>
    </source>
</evidence>
<dbReference type="NCBIfam" id="TIGR00229">
    <property type="entry name" value="sensory_box"/>
    <property type="match status" value="1"/>
</dbReference>
<evidence type="ECO:0000313" key="18">
    <source>
        <dbReference type="Proteomes" id="UP001164745"/>
    </source>
</evidence>
<dbReference type="Pfam" id="PF00989">
    <property type="entry name" value="PAS"/>
    <property type="match status" value="1"/>
</dbReference>
<keyword evidence="8" id="KW-0547">Nucleotide-binding</keyword>
<evidence type="ECO:0000256" key="3">
    <source>
        <dbReference type="ARBA" id="ARBA00012438"/>
    </source>
</evidence>